<feature type="region of interest" description="Disordered" evidence="1">
    <location>
        <begin position="466"/>
        <end position="503"/>
    </location>
</feature>
<reference evidence="3 4" key="1">
    <citation type="submission" date="2019-12" db="EMBL/GenBank/DDBJ databases">
        <title>Auraticoccus cholistani sp. nov., an actinomycete isolated from soil of Cholistan desert.</title>
        <authorList>
            <person name="Cheema M.T."/>
        </authorList>
    </citation>
    <scope>NUCLEOTIDE SEQUENCE [LARGE SCALE GENOMIC DNA]</scope>
    <source>
        <strain evidence="3 4">F435</strain>
    </source>
</reference>
<name>A0A6A9V030_9ACTN</name>
<dbReference type="Gene3D" id="3.40.50.300">
    <property type="entry name" value="P-loop containing nucleotide triphosphate hydrolases"/>
    <property type="match status" value="2"/>
</dbReference>
<dbReference type="PANTHER" id="PTHR30121:SF6">
    <property type="entry name" value="SLR6007 PROTEIN"/>
    <property type="match status" value="1"/>
</dbReference>
<dbReference type="PANTHER" id="PTHR30121">
    <property type="entry name" value="UNCHARACTERIZED PROTEIN YJGR-RELATED"/>
    <property type="match status" value="1"/>
</dbReference>
<dbReference type="RefSeq" id="WP_156607528.1">
    <property type="nucleotide sequence ID" value="NZ_WPCU01000003.1"/>
</dbReference>
<evidence type="ECO:0000256" key="1">
    <source>
        <dbReference type="SAM" id="MobiDB-lite"/>
    </source>
</evidence>
<dbReference type="InterPro" id="IPR027417">
    <property type="entry name" value="P-loop_NTPase"/>
</dbReference>
<feature type="compositionally biased region" description="Low complexity" evidence="1">
    <location>
        <begin position="468"/>
        <end position="486"/>
    </location>
</feature>
<dbReference type="InterPro" id="IPR051162">
    <property type="entry name" value="T4SS_component"/>
</dbReference>
<gene>
    <name evidence="3" type="ORF">GC722_02360</name>
</gene>
<sequence>MEPGPSTPPADDVAAVRAGYTAAVRAGYTFDGPVVELGVLAVGDEPFPDVRIGLPLAMLNRHGLVCGATGTGKTVTLQVLAEQVSAAGVPVFAPDIKGDLSGLAIPATGSEKLLARTSRLGQRWSPAASPVEFLALGGVGVGVPVRATVTSFGPLLLAKVLDLNETQESSLVLVFHWADTTGLPLVDLADLRAVLQHLTSDEGKEQLAALGGLSSASVGVILRKISALAAQGAEVFFGEPELDLADLTRRTVDGAGVISLLELPELQDRPQLFSTFLMWLLAELFETLPEVGDRDRPELVFFFDEAHLLFSDASPAFLTSVAQTVRLIRSKGVGVFFVTQSPRDLPEEVLAQLGSRVQHQVRAHTPDEAKALRQTVATYPQSAYDLAQVLQSLAIGEAVVTVMDPDGAPTPVARTRVFAPRSVMGRVPAEVLQPGIARSELMARYGQAVDRESARELLAARVAREAPEPVAVPQRRAAPDGAAPRAPGRPRAPRPEPSVLEQLSRNTLVRQMARTAGREILRGLFGTRRRR</sequence>
<dbReference type="EMBL" id="WPCU01000003">
    <property type="protein sequence ID" value="MVA74879.1"/>
    <property type="molecule type" value="Genomic_DNA"/>
</dbReference>
<dbReference type="Pfam" id="PF05872">
    <property type="entry name" value="HerA_C"/>
    <property type="match status" value="1"/>
</dbReference>
<comment type="caution">
    <text evidence="3">The sequence shown here is derived from an EMBL/GenBank/DDBJ whole genome shotgun (WGS) entry which is preliminary data.</text>
</comment>
<evidence type="ECO:0000259" key="2">
    <source>
        <dbReference type="Pfam" id="PF05872"/>
    </source>
</evidence>
<proteinExistence type="predicted"/>
<dbReference type="AlphaFoldDB" id="A0A6A9V030"/>
<protein>
    <submittedName>
        <fullName evidence="3">DUF853 family protein</fullName>
    </submittedName>
</protein>
<evidence type="ECO:0000313" key="3">
    <source>
        <dbReference type="EMBL" id="MVA74879.1"/>
    </source>
</evidence>
<evidence type="ECO:0000313" key="4">
    <source>
        <dbReference type="Proteomes" id="UP000435304"/>
    </source>
</evidence>
<feature type="domain" description="Helicase HerA-like C-terminal" evidence="2">
    <location>
        <begin position="49"/>
        <end position="530"/>
    </location>
</feature>
<dbReference type="Proteomes" id="UP000435304">
    <property type="component" value="Unassembled WGS sequence"/>
</dbReference>
<accession>A0A6A9V030</accession>
<dbReference type="SUPFAM" id="SSF52540">
    <property type="entry name" value="P-loop containing nucleoside triphosphate hydrolases"/>
    <property type="match status" value="1"/>
</dbReference>
<keyword evidence="4" id="KW-1185">Reference proteome</keyword>
<dbReference type="InterPro" id="IPR033186">
    <property type="entry name" value="HerA_C"/>
</dbReference>
<organism evidence="3 4">
    <name type="scientific">Auraticoccus cholistanensis</name>
    <dbReference type="NCBI Taxonomy" id="2656650"/>
    <lineage>
        <taxon>Bacteria</taxon>
        <taxon>Bacillati</taxon>
        <taxon>Actinomycetota</taxon>
        <taxon>Actinomycetes</taxon>
        <taxon>Propionibacteriales</taxon>
        <taxon>Propionibacteriaceae</taxon>
        <taxon>Auraticoccus</taxon>
    </lineage>
</organism>